<dbReference type="NCBIfam" id="NF047352">
    <property type="entry name" value="P_loop_sacsin"/>
    <property type="match status" value="3"/>
</dbReference>
<feature type="domain" description="Sacsin/Nov" evidence="1">
    <location>
        <begin position="19"/>
        <end position="261"/>
    </location>
</feature>
<feature type="domain" description="Sacsin/Nov" evidence="1">
    <location>
        <begin position="1390"/>
        <end position="1634"/>
    </location>
</feature>
<dbReference type="SUPFAM" id="SSF55874">
    <property type="entry name" value="ATPase domain of HSP90 chaperone/DNA topoisomerase II/histidine kinase"/>
    <property type="match status" value="3"/>
</dbReference>
<name>A0A3M7SSD0_BRAPC</name>
<dbReference type="PANTHER" id="PTHR46919:SF2">
    <property type="entry name" value="SACSIN"/>
    <property type="match status" value="1"/>
</dbReference>
<proteinExistence type="predicted"/>
<organism evidence="2 3">
    <name type="scientific">Brachionus plicatilis</name>
    <name type="common">Marine rotifer</name>
    <name type="synonym">Brachionus muelleri</name>
    <dbReference type="NCBI Taxonomy" id="10195"/>
    <lineage>
        <taxon>Eukaryota</taxon>
        <taxon>Metazoa</taxon>
        <taxon>Spiralia</taxon>
        <taxon>Gnathifera</taxon>
        <taxon>Rotifera</taxon>
        <taxon>Eurotatoria</taxon>
        <taxon>Monogononta</taxon>
        <taxon>Pseudotrocha</taxon>
        <taxon>Ploima</taxon>
        <taxon>Brachionidae</taxon>
        <taxon>Brachionus</taxon>
    </lineage>
</organism>
<dbReference type="Pfam" id="PF25794">
    <property type="entry name" value="SACS"/>
    <property type="match status" value="3"/>
</dbReference>
<dbReference type="InterPro" id="IPR058210">
    <property type="entry name" value="SACS/Nov_dom"/>
</dbReference>
<reference evidence="2 3" key="1">
    <citation type="journal article" date="2018" name="Sci. Rep.">
        <title>Genomic signatures of local adaptation to the degree of environmental predictability in rotifers.</title>
        <authorList>
            <person name="Franch-Gras L."/>
            <person name="Hahn C."/>
            <person name="Garcia-Roger E.M."/>
            <person name="Carmona M.J."/>
            <person name="Serra M."/>
            <person name="Gomez A."/>
        </authorList>
    </citation>
    <scope>NUCLEOTIDE SEQUENCE [LARGE SCALE GENOMIC DNA]</scope>
    <source>
        <strain evidence="2">HYR1</strain>
    </source>
</reference>
<protein>
    <recommendedName>
        <fullName evidence="1">Sacsin/Nov domain-containing protein</fullName>
    </recommendedName>
</protein>
<dbReference type="Proteomes" id="UP000276133">
    <property type="component" value="Unassembled WGS sequence"/>
</dbReference>
<dbReference type="PANTHER" id="PTHR46919">
    <property type="entry name" value="ZINC FINGER, C3HC4 TYPE (RING FINGER) FAMILY PROTEIN"/>
    <property type="match status" value="1"/>
</dbReference>
<dbReference type="STRING" id="10195.A0A3M7SSD0"/>
<comment type="caution">
    <text evidence="2">The sequence shown here is derived from an EMBL/GenBank/DDBJ whole genome shotgun (WGS) entry which is preliminary data.</text>
</comment>
<evidence type="ECO:0000259" key="1">
    <source>
        <dbReference type="Pfam" id="PF25794"/>
    </source>
</evidence>
<evidence type="ECO:0000313" key="2">
    <source>
        <dbReference type="EMBL" id="RNA38507.1"/>
    </source>
</evidence>
<feature type="domain" description="Sacsin/Nov" evidence="1">
    <location>
        <begin position="2419"/>
        <end position="2583"/>
    </location>
</feature>
<gene>
    <name evidence="2" type="ORF">BpHYR1_016923</name>
</gene>
<dbReference type="InterPro" id="IPR036890">
    <property type="entry name" value="HATPase_C_sf"/>
</dbReference>
<dbReference type="OrthoDB" id="1262810at2759"/>
<accession>A0A3M7SSD0</accession>
<sequence length="2597" mass="302699">MGARYANFTMSDFSFEIPPLTAHLKPILDSYPLGGQILKELLQNAEDSGANVVKFFIDFTEYPSETLLHPELNKFQGPALLVYNNSQFDENDFESIISIRQSQKNDKPLKIGKFGLGFKSVYHLTDLPSLVSGNDLIIFDPHEKYLRQHHAKNAMRFHYDLGKENAYFENYSHQFEPYKNIELNPGQKIDFKNEFKGSLFRFPIRNKEAAQVSKLCSTYKEVDQIIYEDILESFFQDLNLILLFLRRIESIEIIEIKNGQQVLIASTTLDFGSSSQNLRQIRESFYDQLVASLSPEKTMDEETFNRDDLAYNFKIAIKTMILDRKTNEYTTTKDEYLMSSYVKFKSCSEALKNLAHKTSNFAACAAAYKLEKNFQDKFKQSRYFCFLPMPETIEKSGLPLHIHGSFGLRDDRRDFKWLSSDAKEDQAAKWNELMVSEVLNKVLIQLIDYAKDLIRNNNSDFDLNNFYYLLPDLSNIGLNWKDKHLKVFLNSLGENNLVLNRCWQWSNINQIYLTNKMDCKIEEFGQKNGLLSNNCFKDTIYNCFDPEKLSAISIPDHVLAIFESYNKLDSLNFINEELILNQMRKMFNYGGISGEQKADLLNYMIQSVSEIKMLDKIELLPLKNGKWSRFNEYSVYYFENSDLTEMFKGIDHLILDDKKLNKLSKFHLFNNLLKKNDERIISFDRDQFGRLFEKSSNSEYSFEDVERVWRFVLAEFYDSLAPLEHLSLVPHEHQGKINFLKLKDNKSYIKYFVIDEQNGRLNKLKNFFEQHSNEKNGCLFFERLPQAMRNHPKIFNYFSNFNKESLIDCLLALGRYCSKSEICIKNLIKNDMSSEQKEIVADCLNSVENVSRENFISLAHKLPIFKAINKNNEFFTIEDGKSSFLKAKLDIQNLPIDPNLIIIDVSYAEKLLSKLGLKKYKINDLIEISIDYHLTRKNCKAITAFLEWVMVNRFKKFDDVSIESFFQSSIALKPLFTNNSNEPKFLRDIYDPKDKFVKNFVPEELQLNKDYLNDLFYPSFQPHLRRNIQFKVFEKYFQHLDSNKTGLSQKNFFDKCKMIFDYMDTLENEKINRIIDLAATYQWLPCDNFSNWSEAKFYKSTQLWDSKFKNLIKHVEPIYLSELIPNKFKTKLNIISKTPNLEVVIRNLDFIVTNHESIDLNDLEAIYNYFQNLISISKYSADELRQNLKSHFGSKFFIFDGINNFQNASNLIWKSEIADLSPYLTVLNLNTFLKKFQSLYTKVFGVVEKLNLVVLIDLLEKMKDDPKDSILIFSVYNLIEHKFQKELIESKDLNSKFLLPVLNLNNNFEFEKIENCVYLVETDFQDTFNSNEIVYDEILSQKIDLLSQKGFKICCQKISTKFLRKLGVSSSIEKLMDVENMSMESFGQYEKITDRIKELLDGYKDGISIFKEAIQNADDAGATIVKICYDKRKNSLWKNPNKLLDRGLVKCQGESLIFYNDAVFTDSDFKNLIRLGAGTKKNLKEKVGKFGLGFNTFYNVTDLPCILSRDSLVLLDPNVKFMTNIIRNRGEPGKKINFKSVNQFMRTNYCDQFKPFENLFGCDIFSNDFFYNGTLIRLPLRTEPSEISSHIYNKDSEIKSLLTILINNAESLLLFTQSVCTVEFHVIPSEATGPDSKLLLKFEKKPELYLEKFPNPSFSKEPESEFPSQTKILSACSKNSECDLKSAIILCSTVEFFDENFSHLCPKFKSGKRSGEHHWLTVSSYFSKYLIKNNPVFETFVPCVGCAVKLEKIENNYSIVDTSGQIFCFLPLPIYSNLKFHVNAAFNISRDRLNFNESTKDDKVSDEKHKWNSYLVQPLVENLLLMINHSLNAVKLDNIANFLSIMWPLEMKNSFFKDFEKNFYDTICLPNNGYRIFPTVLDQKNKFTCFDQSLFVDFDFENEKIQSSALGCLKKIYHSKSLVVLPSKYLVIIKNKTTDASKFVNDFTLLKILVSNLSSLDLDDYIQLLKFYLLQKCFNLSNMTMYANLIKEKKCIPTCNGTFKFVNDLVDPNSNQYFKSLFSEEDDMFPCNELIENNQVSNKLANLGMKKHFLDHETVIKLAEKIESCNDLTKARNLSEILSEYLYDYFLKLLNTNLNDLKEKLDNVKWLFPVTKPESWPFPWFESNNRKYKPSELYNSREKQLIGSIAPLYKEKYSNFMKNLNKNDMLNLVMEQFIFLKKHYESTDQPLSQFTDYFTEFCKYLQNNSTEKNSINQQQKVDSQIQIFKESLPQKWIFCENNSQKNKFVSLDSFAVQVQNPSEPDLLQFPKNLIDDHKKTNFFKQMGLIDFFSLESLRSRIESLKNKFQDSPLGDSELNHCLKIVNEILYIDKNRKDSQYLDQMILDKQFYLPDENCVLRRIEEMCYEKSLSSLLAEHKIYPVHLEIPFKSFSIKSSRDKVLKTIGNQLCIDTELFGQKESLIDRIRDILSRYSSESTIFKELIQNADDAKATTVSFILDTRNLGTSCLPYEEMKNLQGPSICCYNNSIFSEQDLKGIISLSKGSKQKSMEKIGKFGIGFNSVYHLTDVPQFISNFSDFVLLDPSCKYYTSLNETNPGIKIKNAKMNLKNDLFRDVLSGFELNECYHVQISAKKNSL</sequence>
<keyword evidence="3" id="KW-1185">Reference proteome</keyword>
<dbReference type="EMBL" id="REGN01000860">
    <property type="protein sequence ID" value="RNA38507.1"/>
    <property type="molecule type" value="Genomic_DNA"/>
</dbReference>
<dbReference type="Gene3D" id="3.30.565.10">
    <property type="entry name" value="Histidine kinase-like ATPase, C-terminal domain"/>
    <property type="match status" value="1"/>
</dbReference>
<evidence type="ECO:0000313" key="3">
    <source>
        <dbReference type="Proteomes" id="UP000276133"/>
    </source>
</evidence>